<sequence>MYRRTFLRIWDISKGALLILLTLHNYSIRILRLRQLENMGIHPFLTSSLAIIPHPAYNGRKMTAGGHRL</sequence>
<evidence type="ECO:0000313" key="2">
    <source>
        <dbReference type="Proteomes" id="UP000681343"/>
    </source>
</evidence>
<protein>
    <submittedName>
        <fullName evidence="1">Uncharacterized protein</fullName>
    </submittedName>
</protein>
<proteinExistence type="predicted"/>
<name>A0A810PXI0_9FIRM</name>
<dbReference type="Proteomes" id="UP000681343">
    <property type="component" value="Chromosome"/>
</dbReference>
<dbReference type="AlphaFoldDB" id="A0A810PXI0"/>
<evidence type="ECO:0000313" key="1">
    <source>
        <dbReference type="EMBL" id="BCK77881.1"/>
    </source>
</evidence>
<dbReference type="EMBL" id="AP023415">
    <property type="protein sequence ID" value="BCK77881.1"/>
    <property type="molecule type" value="Genomic_DNA"/>
</dbReference>
<keyword evidence="2" id="KW-1185">Reference proteome</keyword>
<dbReference type="KEGG" id="vfa:MM35RIKEN_00730"/>
<accession>A0A810PXI0</accession>
<reference evidence="1" key="1">
    <citation type="submission" date="2020-09" db="EMBL/GenBank/DDBJ databases">
        <title>New species isolated from human feces.</title>
        <authorList>
            <person name="Kitahara M."/>
            <person name="Shigeno Y."/>
            <person name="Shime M."/>
            <person name="Matsumoto Y."/>
            <person name="Nakamura S."/>
            <person name="Motooka D."/>
            <person name="Fukuoka S."/>
            <person name="Nishikawa H."/>
            <person name="Benno Y."/>
        </authorList>
    </citation>
    <scope>NUCLEOTIDE SEQUENCE</scope>
    <source>
        <strain evidence="1">MM35</strain>
    </source>
</reference>
<gene>
    <name evidence="1" type="ORF">MM35RIKEN_00730</name>
</gene>
<organism evidence="1 2">
    <name type="scientific">Vescimonas fastidiosa</name>
    <dbReference type="NCBI Taxonomy" id="2714353"/>
    <lineage>
        <taxon>Bacteria</taxon>
        <taxon>Bacillati</taxon>
        <taxon>Bacillota</taxon>
        <taxon>Clostridia</taxon>
        <taxon>Eubacteriales</taxon>
        <taxon>Oscillospiraceae</taxon>
        <taxon>Vescimonas</taxon>
    </lineage>
</organism>